<dbReference type="Pfam" id="PF07690">
    <property type="entry name" value="MFS_1"/>
    <property type="match status" value="1"/>
</dbReference>
<feature type="transmembrane region" description="Helical" evidence="6">
    <location>
        <begin position="475"/>
        <end position="495"/>
    </location>
</feature>
<comment type="caution">
    <text evidence="8">The sequence shown here is derived from an EMBL/GenBank/DDBJ whole genome shotgun (WGS) entry which is preliminary data.</text>
</comment>
<name>A0A9W8J4Y0_9AGAR</name>
<protein>
    <recommendedName>
        <fullName evidence="7">Major facilitator superfamily (MFS) profile domain-containing protein</fullName>
    </recommendedName>
</protein>
<dbReference type="InterPro" id="IPR020846">
    <property type="entry name" value="MFS_dom"/>
</dbReference>
<keyword evidence="9" id="KW-1185">Reference proteome</keyword>
<keyword evidence="4 6" id="KW-1133">Transmembrane helix</keyword>
<dbReference type="InterPro" id="IPR036259">
    <property type="entry name" value="MFS_trans_sf"/>
</dbReference>
<keyword evidence="2" id="KW-0813">Transport</keyword>
<keyword evidence="5 6" id="KW-0472">Membrane</keyword>
<dbReference type="GO" id="GO:0016020">
    <property type="term" value="C:membrane"/>
    <property type="evidence" value="ECO:0007669"/>
    <property type="project" value="UniProtKB-SubCell"/>
</dbReference>
<evidence type="ECO:0000256" key="3">
    <source>
        <dbReference type="ARBA" id="ARBA00022692"/>
    </source>
</evidence>
<evidence type="ECO:0000256" key="5">
    <source>
        <dbReference type="ARBA" id="ARBA00023136"/>
    </source>
</evidence>
<keyword evidence="3 6" id="KW-0812">Transmembrane</keyword>
<sequence>MTAQGRREDDSPIAEDRKAERTPLPKLQLLIVFLIQFAEPVTATVIYPFVNQFVRETGITGGDETKTGYYAGIVESTFFFSETLTVFAWGWLSDLLGRRPVLLLGPLGLSLAMLGFGFSTTFWPLVFFRAFQGLFNGNIGENSVGVSKSVLAEITDSTNIGDAYALAPIMWSVGLTIGPTLGGVLSSPASRWPETFGRIPFFHHHPYFLPCAAAAFIAFASFFISSIALKETLPASRRAKLSSLWRRDGKKRNDARDDATTPLLTDATSDHYATVAVVESGIPIPVKEEKRPPLSQLFVPSFVITIANFGLLAFVDMSMSALIPLVYSTPIEYGGLGMDPLQIGTIMGTFSILNGVFSGLFLGSLIRRYGTLSIYQMGIFSFFVVIAGFPVGNALARRAGGIDAFVHLVVVIQFLAMGAIYPCYASMMLMVIQNTPSKLLLGSANGAAQMVTSGSRALAPAIASSLFSLSIQRNLLGGYAVYYIFVVLTAVVIRVSRYLPSPPLEQETASQ</sequence>
<accession>A0A9W8J4Y0</accession>
<feature type="transmembrane region" description="Helical" evidence="6">
    <location>
        <begin position="343"/>
        <end position="362"/>
    </location>
</feature>
<dbReference type="PROSITE" id="PS50850">
    <property type="entry name" value="MFS"/>
    <property type="match status" value="1"/>
</dbReference>
<feature type="transmembrane region" description="Helical" evidence="6">
    <location>
        <begin position="374"/>
        <end position="392"/>
    </location>
</feature>
<feature type="transmembrane region" description="Helical" evidence="6">
    <location>
        <begin position="69"/>
        <end position="89"/>
    </location>
</feature>
<dbReference type="SUPFAM" id="SSF103473">
    <property type="entry name" value="MFS general substrate transporter"/>
    <property type="match status" value="1"/>
</dbReference>
<dbReference type="AlphaFoldDB" id="A0A9W8J4Y0"/>
<evidence type="ECO:0000313" key="8">
    <source>
        <dbReference type="EMBL" id="KAJ2926053.1"/>
    </source>
</evidence>
<feature type="transmembrane region" description="Helical" evidence="6">
    <location>
        <begin position="27"/>
        <end position="49"/>
    </location>
</feature>
<evidence type="ECO:0000256" key="6">
    <source>
        <dbReference type="SAM" id="Phobius"/>
    </source>
</evidence>
<comment type="subcellular location">
    <subcellularLocation>
        <location evidence="1">Membrane</location>
        <topology evidence="1">Multi-pass membrane protein</topology>
    </subcellularLocation>
</comment>
<feature type="transmembrane region" description="Helical" evidence="6">
    <location>
        <begin position="207"/>
        <end position="229"/>
    </location>
</feature>
<gene>
    <name evidence="8" type="ORF">H1R20_g11034</name>
</gene>
<evidence type="ECO:0000256" key="2">
    <source>
        <dbReference type="ARBA" id="ARBA00022448"/>
    </source>
</evidence>
<feature type="non-terminal residue" evidence="8">
    <location>
        <position position="1"/>
    </location>
</feature>
<evidence type="ECO:0000256" key="1">
    <source>
        <dbReference type="ARBA" id="ARBA00004141"/>
    </source>
</evidence>
<dbReference type="Gene3D" id="1.20.1250.20">
    <property type="entry name" value="MFS general substrate transporter like domains"/>
    <property type="match status" value="1"/>
</dbReference>
<evidence type="ECO:0000313" key="9">
    <source>
        <dbReference type="Proteomes" id="UP001140091"/>
    </source>
</evidence>
<dbReference type="PANTHER" id="PTHR23504:SF15">
    <property type="entry name" value="MAJOR FACILITATOR SUPERFAMILY (MFS) PROFILE DOMAIN-CONTAINING PROTEIN"/>
    <property type="match status" value="1"/>
</dbReference>
<feature type="transmembrane region" description="Helical" evidence="6">
    <location>
        <begin position="404"/>
        <end position="424"/>
    </location>
</feature>
<feature type="domain" description="Major facilitator superfamily (MFS) profile" evidence="7">
    <location>
        <begin position="28"/>
        <end position="504"/>
    </location>
</feature>
<dbReference type="PANTHER" id="PTHR23504">
    <property type="entry name" value="MAJOR FACILITATOR SUPERFAMILY DOMAIN-CONTAINING PROTEIN 10"/>
    <property type="match status" value="1"/>
</dbReference>
<evidence type="ECO:0000259" key="7">
    <source>
        <dbReference type="PROSITE" id="PS50850"/>
    </source>
</evidence>
<dbReference type="Proteomes" id="UP001140091">
    <property type="component" value="Unassembled WGS sequence"/>
</dbReference>
<dbReference type="OrthoDB" id="419616at2759"/>
<proteinExistence type="predicted"/>
<evidence type="ECO:0000256" key="4">
    <source>
        <dbReference type="ARBA" id="ARBA00022989"/>
    </source>
</evidence>
<feature type="transmembrane region" description="Helical" evidence="6">
    <location>
        <begin position="297"/>
        <end position="323"/>
    </location>
</feature>
<feature type="transmembrane region" description="Helical" evidence="6">
    <location>
        <begin position="101"/>
        <end position="126"/>
    </location>
</feature>
<reference evidence="8" key="1">
    <citation type="submission" date="2022-06" db="EMBL/GenBank/DDBJ databases">
        <title>Genome Sequence of Candolleomyces eurysporus.</title>
        <authorList>
            <person name="Buettner E."/>
        </authorList>
    </citation>
    <scope>NUCLEOTIDE SEQUENCE</scope>
    <source>
        <strain evidence="8">VTCC 930004</strain>
    </source>
</reference>
<dbReference type="GO" id="GO:0022857">
    <property type="term" value="F:transmembrane transporter activity"/>
    <property type="evidence" value="ECO:0007669"/>
    <property type="project" value="InterPro"/>
</dbReference>
<organism evidence="8 9">
    <name type="scientific">Candolleomyces eurysporus</name>
    <dbReference type="NCBI Taxonomy" id="2828524"/>
    <lineage>
        <taxon>Eukaryota</taxon>
        <taxon>Fungi</taxon>
        <taxon>Dikarya</taxon>
        <taxon>Basidiomycota</taxon>
        <taxon>Agaricomycotina</taxon>
        <taxon>Agaricomycetes</taxon>
        <taxon>Agaricomycetidae</taxon>
        <taxon>Agaricales</taxon>
        <taxon>Agaricineae</taxon>
        <taxon>Psathyrellaceae</taxon>
        <taxon>Candolleomyces</taxon>
    </lineage>
</organism>
<dbReference type="InterPro" id="IPR011701">
    <property type="entry name" value="MFS"/>
</dbReference>
<dbReference type="EMBL" id="JANBPK010001086">
    <property type="protein sequence ID" value="KAJ2926053.1"/>
    <property type="molecule type" value="Genomic_DNA"/>
</dbReference>